<dbReference type="InterPro" id="IPR039574">
    <property type="entry name" value="OGFr"/>
</dbReference>
<name>A0A1C7LVY3_GRIFR</name>
<accession>A0A1C7LVY3</accession>
<evidence type="ECO:0000259" key="2">
    <source>
        <dbReference type="Pfam" id="PF04664"/>
    </source>
</evidence>
<comment type="similarity">
    <text evidence="1">Belongs to the opioid growth factor receptor family.</text>
</comment>
<dbReference type="EMBL" id="LUGG01000019">
    <property type="protein sequence ID" value="OBZ68903.1"/>
    <property type="molecule type" value="Genomic_DNA"/>
</dbReference>
<dbReference type="GO" id="GO:0016020">
    <property type="term" value="C:membrane"/>
    <property type="evidence" value="ECO:0007669"/>
    <property type="project" value="InterPro"/>
</dbReference>
<dbReference type="InterPro" id="IPR006757">
    <property type="entry name" value="OGF_rcpt"/>
</dbReference>
<dbReference type="Proteomes" id="UP000092993">
    <property type="component" value="Unassembled WGS sequence"/>
</dbReference>
<proteinExistence type="inferred from homology"/>
<dbReference type="OrthoDB" id="9030204at2759"/>
<protein>
    <submittedName>
        <fullName evidence="3">Opioid growth factor receptor-like protein 1</fullName>
    </submittedName>
</protein>
<keyword evidence="3" id="KW-0675">Receptor</keyword>
<evidence type="ECO:0000313" key="3">
    <source>
        <dbReference type="EMBL" id="OBZ68903.1"/>
    </source>
</evidence>
<sequence>MSLNIPIDVREFLDGYPDNQDEGSLSNNLRFYSNRLRCRPDNLLIDDLHRQWFDDYAKLEYKHGFIQWLFPLQEEGMNYQAQALQRHEIKAMKGNPEIIERVIRSYRMMLEFYGMRLESKETGLLARSSRDSASRYRNLIRSSHNYLRISRILKSLSELGLERLNAGFLLHVLNEQSENHELNTPGIRSSMDRWWANCLRNEQEREWIGGIIRKVRTNSEYVFTRKMYEEALERRKKTGSLRGRKRRLLSHRPLFCTHALGKYL</sequence>
<dbReference type="PANTHER" id="PTHR14015">
    <property type="entry name" value="OPIOID GROWTH FACTOR RECEPTOR OGFR ZETA-TYPE OPIOID RECEPTOR"/>
    <property type="match status" value="1"/>
</dbReference>
<reference evidence="3 4" key="1">
    <citation type="submission" date="2016-03" db="EMBL/GenBank/DDBJ databases">
        <title>Whole genome sequencing of Grifola frondosa 9006-11.</title>
        <authorList>
            <person name="Min B."/>
            <person name="Park H."/>
            <person name="Kim J.-G."/>
            <person name="Cho H."/>
            <person name="Oh Y.-L."/>
            <person name="Kong W.-S."/>
            <person name="Choi I.-G."/>
        </authorList>
    </citation>
    <scope>NUCLEOTIDE SEQUENCE [LARGE SCALE GENOMIC DNA]</scope>
    <source>
        <strain evidence="3 4">9006-11</strain>
    </source>
</reference>
<dbReference type="GO" id="GO:0140625">
    <property type="term" value="F:opioid growth factor receptor activity"/>
    <property type="evidence" value="ECO:0007669"/>
    <property type="project" value="InterPro"/>
</dbReference>
<gene>
    <name evidence="3" type="primary">OGFRL1</name>
    <name evidence="3" type="ORF">A0H81_11144</name>
</gene>
<feature type="domain" description="Opioid growth factor receptor (OGFr) conserved" evidence="2">
    <location>
        <begin position="26"/>
        <end position="222"/>
    </location>
</feature>
<evidence type="ECO:0000313" key="4">
    <source>
        <dbReference type="Proteomes" id="UP000092993"/>
    </source>
</evidence>
<dbReference type="PANTHER" id="PTHR14015:SF2">
    <property type="entry name" value="OPIOID GROWTH FACTOR RECEPTOR (OGFR) CONSERVED DOMAIN-CONTAINING PROTEIN"/>
    <property type="match status" value="1"/>
</dbReference>
<dbReference type="AlphaFoldDB" id="A0A1C7LVY3"/>
<dbReference type="Pfam" id="PF04664">
    <property type="entry name" value="OGFr_N"/>
    <property type="match status" value="1"/>
</dbReference>
<evidence type="ECO:0000256" key="1">
    <source>
        <dbReference type="ARBA" id="ARBA00010365"/>
    </source>
</evidence>
<keyword evidence="4" id="KW-1185">Reference proteome</keyword>
<dbReference type="OMA" id="WWANCLR"/>
<organism evidence="3 4">
    <name type="scientific">Grifola frondosa</name>
    <name type="common">Maitake</name>
    <name type="synonym">Polyporus frondosus</name>
    <dbReference type="NCBI Taxonomy" id="5627"/>
    <lineage>
        <taxon>Eukaryota</taxon>
        <taxon>Fungi</taxon>
        <taxon>Dikarya</taxon>
        <taxon>Basidiomycota</taxon>
        <taxon>Agaricomycotina</taxon>
        <taxon>Agaricomycetes</taxon>
        <taxon>Polyporales</taxon>
        <taxon>Grifolaceae</taxon>
        <taxon>Grifola</taxon>
    </lineage>
</organism>
<comment type="caution">
    <text evidence="3">The sequence shown here is derived from an EMBL/GenBank/DDBJ whole genome shotgun (WGS) entry which is preliminary data.</text>
</comment>